<dbReference type="Proteomes" id="UP000079169">
    <property type="component" value="Unplaced"/>
</dbReference>
<dbReference type="AlphaFoldDB" id="A0A1S4EK61"/>
<feature type="region of interest" description="Disordered" evidence="1">
    <location>
        <begin position="196"/>
        <end position="215"/>
    </location>
</feature>
<evidence type="ECO:0000313" key="3">
    <source>
        <dbReference type="RefSeq" id="XP_017302502.1"/>
    </source>
</evidence>
<dbReference type="GeneID" id="103516344"/>
<feature type="non-terminal residue" evidence="3">
    <location>
        <position position="1050"/>
    </location>
</feature>
<feature type="region of interest" description="Disordered" evidence="1">
    <location>
        <begin position="520"/>
        <end position="540"/>
    </location>
</feature>
<keyword evidence="2" id="KW-1185">Reference proteome</keyword>
<dbReference type="STRING" id="121845.A0A1S4EK61"/>
<feature type="compositionally biased region" description="Low complexity" evidence="1">
    <location>
        <begin position="200"/>
        <end position="211"/>
    </location>
</feature>
<organism evidence="2 3">
    <name type="scientific">Diaphorina citri</name>
    <name type="common">Asian citrus psyllid</name>
    <dbReference type="NCBI Taxonomy" id="121845"/>
    <lineage>
        <taxon>Eukaryota</taxon>
        <taxon>Metazoa</taxon>
        <taxon>Ecdysozoa</taxon>
        <taxon>Arthropoda</taxon>
        <taxon>Hexapoda</taxon>
        <taxon>Insecta</taxon>
        <taxon>Pterygota</taxon>
        <taxon>Neoptera</taxon>
        <taxon>Paraneoptera</taxon>
        <taxon>Hemiptera</taxon>
        <taxon>Sternorrhyncha</taxon>
        <taxon>Psylloidea</taxon>
        <taxon>Psyllidae</taxon>
        <taxon>Diaphorininae</taxon>
        <taxon>Diaphorina</taxon>
    </lineage>
</organism>
<dbReference type="RefSeq" id="XP_017302502.1">
    <property type="nucleotide sequence ID" value="XM_017447013.2"/>
</dbReference>
<reference evidence="3" key="1">
    <citation type="submission" date="2025-08" db="UniProtKB">
        <authorList>
            <consortium name="RefSeq"/>
        </authorList>
    </citation>
    <scope>IDENTIFICATION</scope>
</reference>
<gene>
    <name evidence="3" type="primary">LOC103516344</name>
</gene>
<sequence>MTPSSTTIPTTTTTKVLAGHVNNSLPPLNSLPNLTPYMTPSTTTIPTTTTKVLAGHVNNSLPPLNSLPNLTPYMTPSTTTIPTTTKVMAGHVNNSLPPLNSLPNLTPYMTPSTTTIPTTTKVLAGHVNNSLPPLNSLPNLTPYMTPSTTTIPTTTKVLAGHVNNSLPPLNSLPNLTPYMTPSTTTIPTTTEVLAGHVNNSLPPLTPSTTGSTRRKITTVPTKTEVLAGHFNNSLTPLNSLPNLVIRSTTRRKTTTITSEILGGHVNNSLSPLTPNEKKLGRFSRGSIRSAITGGLLQESSPKDEYWKTVAYATLVPLNFSPISMAAEPRSKHQQHICYWLWRKPLPTNHQDHDQAYQHRYFMRSTPEGLSQESSKHDYWENIAYSTRAPLNPPPISMGAEPQPSVQQHHTIEENHSKLTKNSDDSAYQHRYFIRSTPKGLSQESSKDEHWKTMAYATRVPLNASPISMAEPQPTNQQHHNIEENYSKLFAVHPTDGLGSSSPPKSPVLLSSATTKNLDDFAHPSSGFKHSPATEGLLQESPNNEHWKTMAYATGASLNPAPISTGAVNSDDSAYQHRYFMRSTPEGLSQESSKDEHLKTMAYATRVPLNPPPISMAEPQPTNQQNHDIEENHSKLFAIHPTDGLGPSTPHKPPILFSSAKSKKSEDSAYHHRYFMRSTPEGLSQDSSKDEHWKTMAYATRVPSDIPPISMAEPQPTEKQHHDVEENHSELFAVHLSDALRPFAPRKPLGLFSSAPTNNLDDYAHHSIGFMHSPELMNQQHHDIEENHSKLFVVHPTDGLGPSTPVQFSSATSKKSEDSAYQHRYFIRSTPEGLSQESSKDEHWKTMAYAPLDSMPSTSLILLRKLQMGHTTGWPFAPRKPSGLFSSAPTNNLDDYVHPSSGFIHSPEGFSQESPKNEDLKNIAYATRGHLNPAPISMDAEPQLTNQQHHDNEENHFAVNSDGSDYHNRYFLRSTPEGLSQESPMDGHWKTIAYATPKDEYWNPFAFFTWTPINGTSKAPRIFIVPEYQPQPTDRSEFENLDIKENLSKLF</sequence>
<evidence type="ECO:0000256" key="1">
    <source>
        <dbReference type="SAM" id="MobiDB-lite"/>
    </source>
</evidence>
<dbReference type="PaxDb" id="121845-A0A1S4EK61"/>
<name>A0A1S4EK61_DIACI</name>
<proteinExistence type="predicted"/>
<dbReference type="KEGG" id="dci:103516344"/>
<evidence type="ECO:0000313" key="2">
    <source>
        <dbReference type="Proteomes" id="UP000079169"/>
    </source>
</evidence>
<protein>
    <submittedName>
        <fullName evidence="3">Mucin-5AC-like</fullName>
    </submittedName>
</protein>
<accession>A0A1S4EK61</accession>